<dbReference type="KEGG" id="tog:HNI00_01730"/>
<dbReference type="RefSeq" id="WP_316790132.1">
    <property type="nucleotide sequence ID" value="NZ_CP053540.1"/>
</dbReference>
<protein>
    <submittedName>
        <fullName evidence="1">Uncharacterized protein</fullName>
    </submittedName>
</protein>
<name>A0AA97BKK1_9CYAN</name>
<reference evidence="1" key="1">
    <citation type="submission" date="2020-05" db="EMBL/GenBank/DDBJ databases">
        <authorList>
            <person name="Zhu T."/>
            <person name="Keshari N."/>
            <person name="Lu X."/>
        </authorList>
    </citation>
    <scope>NUCLEOTIDE SEQUENCE</scope>
    <source>
        <strain evidence="1">NK1-22</strain>
    </source>
</reference>
<organism evidence="1">
    <name type="scientific">Thermoleptolyngbya oregonensis NK1-22</name>
    <dbReference type="NCBI Taxonomy" id="2547457"/>
    <lineage>
        <taxon>Bacteria</taxon>
        <taxon>Bacillati</taxon>
        <taxon>Cyanobacteriota</taxon>
        <taxon>Cyanophyceae</taxon>
        <taxon>Oculatellales</taxon>
        <taxon>Oculatellaceae</taxon>
        <taxon>Thermoleptolyngbya</taxon>
    </lineage>
</organism>
<accession>A0AA97BKK1</accession>
<evidence type="ECO:0000313" key="1">
    <source>
        <dbReference type="EMBL" id="WOB42027.1"/>
    </source>
</evidence>
<proteinExistence type="predicted"/>
<sequence>MRKSYTSLEKSSEVRAISDPQPLAVLYSEVSHREEPGFSNAALMQSILLKEQEVLPMQDSSKRMGRQVEMYWLCAGAVLL</sequence>
<dbReference type="EMBL" id="CP053540">
    <property type="protein sequence ID" value="WOB42027.1"/>
    <property type="molecule type" value="Genomic_DNA"/>
</dbReference>
<dbReference type="AlphaFoldDB" id="A0AA97BKK1"/>
<gene>
    <name evidence="1" type="ORF">HNI00_01730</name>
</gene>